<dbReference type="STRING" id="1678637.AC230_25530"/>
<dbReference type="RefSeq" id="WP_049718904.1">
    <property type="nucleotide sequence ID" value="NZ_LFXA01000017.1"/>
</dbReference>
<proteinExistence type="predicted"/>
<protein>
    <submittedName>
        <fullName evidence="2">Choline dehydrogenase</fullName>
    </submittedName>
</protein>
<dbReference type="AlphaFoldDB" id="A0A0K9XB71"/>
<evidence type="ECO:0000313" key="2">
    <source>
        <dbReference type="EMBL" id="KNB50346.1"/>
    </source>
</evidence>
<evidence type="ECO:0000313" key="3">
    <source>
        <dbReference type="Proteomes" id="UP000037288"/>
    </source>
</evidence>
<comment type="caution">
    <text evidence="2">The sequence shown here is derived from an EMBL/GenBank/DDBJ whole genome shotgun (WGS) entry which is preliminary data.</text>
</comment>
<name>A0A0K9XB71_9ACTN</name>
<dbReference type="Pfam" id="PF12098">
    <property type="entry name" value="DUF3574"/>
    <property type="match status" value="1"/>
</dbReference>
<accession>A0A0K9XB71</accession>
<reference evidence="3" key="1">
    <citation type="submission" date="2015-07" db="EMBL/GenBank/DDBJ databases">
        <title>Draft genome sequence of Streptomyces sp. CMAA 1322, a bacterium isolated from Caatinga biome, from dry forest semiarid of Brazil.</title>
        <authorList>
            <person name="Santos S.N."/>
            <person name="Gacesa R."/>
            <person name="Taketani R.G."/>
            <person name="Long P.F."/>
            <person name="Melo I.S."/>
        </authorList>
    </citation>
    <scope>NUCLEOTIDE SEQUENCE [LARGE SCALE GENOMIC DNA]</scope>
    <source>
        <strain evidence="3">CMAA 1322</strain>
    </source>
</reference>
<sequence>MPLSKPRLRAAAVTTAAVLAVGAPTAYAALDPGGDPSTTARSAAVRGKPYIGTHLYFGTGRPDGKPDVTEKQFLAFVTKTVTPRFPEGLTIEDARGQWRDAKGVVIRERSYELTLLYPKSQARAKDAGIEAIRSAYKKEFRQESVMRADEPANVDF</sequence>
<feature type="chain" id="PRO_5005532301" evidence="1">
    <location>
        <begin position="29"/>
        <end position="156"/>
    </location>
</feature>
<organism evidence="2 3">
    <name type="scientific">Streptomyces caatingaensis</name>
    <dbReference type="NCBI Taxonomy" id="1678637"/>
    <lineage>
        <taxon>Bacteria</taxon>
        <taxon>Bacillati</taxon>
        <taxon>Actinomycetota</taxon>
        <taxon>Actinomycetes</taxon>
        <taxon>Kitasatosporales</taxon>
        <taxon>Streptomycetaceae</taxon>
        <taxon>Streptomyces</taxon>
    </lineage>
</organism>
<evidence type="ECO:0000256" key="1">
    <source>
        <dbReference type="SAM" id="SignalP"/>
    </source>
</evidence>
<dbReference type="PATRIC" id="fig|1678637.3.peg.5453"/>
<dbReference type="Proteomes" id="UP000037288">
    <property type="component" value="Unassembled WGS sequence"/>
</dbReference>
<gene>
    <name evidence="2" type="ORF">AC230_25530</name>
</gene>
<dbReference type="EMBL" id="LFXA01000017">
    <property type="protein sequence ID" value="KNB50346.1"/>
    <property type="molecule type" value="Genomic_DNA"/>
</dbReference>
<dbReference type="InterPro" id="IPR021957">
    <property type="entry name" value="DUF3574"/>
</dbReference>
<feature type="signal peptide" evidence="1">
    <location>
        <begin position="1"/>
        <end position="28"/>
    </location>
</feature>
<keyword evidence="1" id="KW-0732">Signal</keyword>
<dbReference type="OrthoDB" id="794286at2"/>
<keyword evidence="3" id="KW-1185">Reference proteome</keyword>